<dbReference type="EMBL" id="FMJD01000005">
    <property type="protein sequence ID" value="SCM74306.1"/>
    <property type="molecule type" value="Genomic_DNA"/>
</dbReference>
<proteinExistence type="predicted"/>
<reference evidence="1" key="1">
    <citation type="submission" date="2016-08" db="EMBL/GenBank/DDBJ databases">
        <authorList>
            <person name="Seilhamer J.J."/>
        </authorList>
    </citation>
    <scope>NUCLEOTIDE SEQUENCE</scope>
    <source>
        <strain evidence="1">86</strain>
    </source>
</reference>
<dbReference type="AlphaFoldDB" id="A0A212L9U1"/>
<name>A0A212L9U1_9HYPH</name>
<gene>
    <name evidence="1" type="ORF">KL86PLE_130165</name>
</gene>
<organism evidence="1">
    <name type="scientific">uncultured Pleomorphomonas sp</name>
    <dbReference type="NCBI Taxonomy" id="442121"/>
    <lineage>
        <taxon>Bacteria</taxon>
        <taxon>Pseudomonadati</taxon>
        <taxon>Pseudomonadota</taxon>
        <taxon>Alphaproteobacteria</taxon>
        <taxon>Hyphomicrobiales</taxon>
        <taxon>Pleomorphomonadaceae</taxon>
        <taxon>Pleomorphomonas</taxon>
        <taxon>environmental samples</taxon>
    </lineage>
</organism>
<sequence length="180" mass="19375">MQDEGKPGLVDDDGRVFPAHPLALPLVALRPVGEVFRYFQAVDVDVDQCKAVFEALPVAVAADRRLGGLADDAGLLHRLDGGGLAVALALHAPALGDQRPMGVARGNEQHRHVATRCPSKRQRGDLMLDLSLGDALTHGDSTANRAESPTQCDLTRISLKSFQSVEKRNLRSRRIKGIST</sequence>
<accession>A0A212L9U1</accession>
<evidence type="ECO:0000313" key="1">
    <source>
        <dbReference type="EMBL" id="SCM74306.1"/>
    </source>
</evidence>
<protein>
    <submittedName>
        <fullName evidence="1">Uncharacterized protein</fullName>
    </submittedName>
</protein>